<dbReference type="OrthoDB" id="8026949at2759"/>
<keyword evidence="5" id="KW-1185">Reference proteome</keyword>
<dbReference type="Proteomes" id="UP000053201">
    <property type="component" value="Unassembled WGS sequence"/>
</dbReference>
<dbReference type="STRING" id="645134.A0A0L0HQ42"/>
<gene>
    <name evidence="4" type="ORF">SPPG_02009</name>
</gene>
<feature type="compositionally biased region" description="Low complexity" evidence="2">
    <location>
        <begin position="389"/>
        <end position="411"/>
    </location>
</feature>
<dbReference type="VEuPathDB" id="FungiDB:SPPG_02009"/>
<evidence type="ECO:0000259" key="3">
    <source>
        <dbReference type="PROSITE" id="PS50158"/>
    </source>
</evidence>
<sequence length="426" mass="47386">MDSMDDQPTVDTRMDTDTVGAEGWKNESRSFDDTPMQGETCHNCGAEGHKARDCTEPRKPRQGETCRNCGDPTHYAKDCPLPKKPKEGTGCMTCGSSDHYARDCPERTRERTRASDEELIALWESFITADDDGEFDEIRRILLAIMDKDPDETWPGLEKRLQPRMLPPNKELADNQGHGNKRYEITFIRNPRVLKFKLKDDDAKTANAERLKDAGTIRERFKVNGKFELPDWQMEGLTATQRNIANNACLCSTEHRTKECSEERERPKVGICFKVVQSSQLTDNRHPIVPSPTPGRAVKKKGTRRANVLNPTLVPATIAVSPATSKQSAPSPANLAAEEGHLSKDCTEPRRERRPMKCHKCHQEGHKAADCTESGGDYSNDGYSGGYGNNSTGDNDVTMQDSASSAAAFDSNWNPQEETPQVGGGW</sequence>
<reference evidence="4 5" key="1">
    <citation type="submission" date="2009-08" db="EMBL/GenBank/DDBJ databases">
        <title>The Genome Sequence of Spizellomyces punctatus strain DAOM BR117.</title>
        <authorList>
            <consortium name="The Broad Institute Genome Sequencing Platform"/>
            <person name="Russ C."/>
            <person name="Cuomo C."/>
            <person name="Shea T."/>
            <person name="Young S.K."/>
            <person name="Zeng Q."/>
            <person name="Koehrsen M."/>
            <person name="Haas B."/>
            <person name="Borodovsky M."/>
            <person name="Guigo R."/>
            <person name="Alvarado L."/>
            <person name="Berlin A."/>
            <person name="Bochicchio J."/>
            <person name="Borenstein D."/>
            <person name="Chapman S."/>
            <person name="Chen Z."/>
            <person name="Engels R."/>
            <person name="Freedman E."/>
            <person name="Gellesch M."/>
            <person name="Goldberg J."/>
            <person name="Griggs A."/>
            <person name="Gujja S."/>
            <person name="Heiman D."/>
            <person name="Hepburn T."/>
            <person name="Howarth C."/>
            <person name="Jen D."/>
            <person name="Larson L."/>
            <person name="Lewis B."/>
            <person name="Mehta T."/>
            <person name="Park D."/>
            <person name="Pearson M."/>
            <person name="Roberts A."/>
            <person name="Saif S."/>
            <person name="Shenoy N."/>
            <person name="Sisk P."/>
            <person name="Stolte C."/>
            <person name="Sykes S."/>
            <person name="Thomson T."/>
            <person name="Walk T."/>
            <person name="White J."/>
            <person name="Yandava C."/>
            <person name="Burger G."/>
            <person name="Gray M.W."/>
            <person name="Holland P.W.H."/>
            <person name="King N."/>
            <person name="Lang F.B.F."/>
            <person name="Roger A.J."/>
            <person name="Ruiz-Trillo I."/>
            <person name="Lander E."/>
            <person name="Nusbaum C."/>
        </authorList>
    </citation>
    <scope>NUCLEOTIDE SEQUENCE [LARGE SCALE GENOMIC DNA]</scope>
    <source>
        <strain evidence="4 5">DAOM BR117</strain>
    </source>
</reference>
<dbReference type="SUPFAM" id="SSF57756">
    <property type="entry name" value="Retrovirus zinc finger-like domains"/>
    <property type="match status" value="3"/>
</dbReference>
<dbReference type="PANTHER" id="PTHR23002">
    <property type="entry name" value="ZINC FINGER CCHC DOMAIN CONTAINING PROTEIN"/>
    <property type="match status" value="1"/>
</dbReference>
<feature type="region of interest" description="Disordered" evidence="2">
    <location>
        <begin position="47"/>
        <end position="66"/>
    </location>
</feature>
<evidence type="ECO:0000256" key="2">
    <source>
        <dbReference type="SAM" id="MobiDB-lite"/>
    </source>
</evidence>
<feature type="compositionally biased region" description="Polar residues" evidence="2">
    <location>
        <begin position="322"/>
        <end position="331"/>
    </location>
</feature>
<dbReference type="GeneID" id="27685633"/>
<feature type="domain" description="CCHC-type" evidence="3">
    <location>
        <begin position="41"/>
        <end position="56"/>
    </location>
</feature>
<feature type="domain" description="CCHC-type" evidence="3">
    <location>
        <begin position="91"/>
        <end position="106"/>
    </location>
</feature>
<keyword evidence="1" id="KW-0862">Zinc</keyword>
<feature type="compositionally biased region" description="Basic and acidic residues" evidence="2">
    <location>
        <begin position="47"/>
        <end position="64"/>
    </location>
</feature>
<feature type="region of interest" description="Disordered" evidence="2">
    <location>
        <begin position="1"/>
        <end position="37"/>
    </location>
</feature>
<feature type="region of interest" description="Disordered" evidence="2">
    <location>
        <begin position="283"/>
        <end position="303"/>
    </location>
</feature>
<dbReference type="InParanoid" id="A0A0L0HQ42"/>
<evidence type="ECO:0000313" key="4">
    <source>
        <dbReference type="EMBL" id="KND02929.1"/>
    </source>
</evidence>
<dbReference type="EMBL" id="KQ257452">
    <property type="protein sequence ID" value="KND02929.1"/>
    <property type="molecule type" value="Genomic_DNA"/>
</dbReference>
<keyword evidence="1" id="KW-0479">Metal-binding</keyword>
<protein>
    <recommendedName>
        <fullName evidence="3">CCHC-type domain-containing protein</fullName>
    </recommendedName>
</protein>
<dbReference type="AlphaFoldDB" id="A0A0L0HQ42"/>
<feature type="compositionally biased region" description="Basic and acidic residues" evidence="2">
    <location>
        <begin position="338"/>
        <end position="351"/>
    </location>
</feature>
<organism evidence="4 5">
    <name type="scientific">Spizellomyces punctatus (strain DAOM BR117)</name>
    <dbReference type="NCBI Taxonomy" id="645134"/>
    <lineage>
        <taxon>Eukaryota</taxon>
        <taxon>Fungi</taxon>
        <taxon>Fungi incertae sedis</taxon>
        <taxon>Chytridiomycota</taxon>
        <taxon>Chytridiomycota incertae sedis</taxon>
        <taxon>Chytridiomycetes</taxon>
        <taxon>Spizellomycetales</taxon>
        <taxon>Spizellomycetaceae</taxon>
        <taxon>Spizellomyces</taxon>
    </lineage>
</organism>
<evidence type="ECO:0000313" key="5">
    <source>
        <dbReference type="Proteomes" id="UP000053201"/>
    </source>
</evidence>
<feature type="region of interest" description="Disordered" evidence="2">
    <location>
        <begin position="321"/>
        <end position="426"/>
    </location>
</feature>
<name>A0A0L0HQ42_SPIPD</name>
<evidence type="ECO:0000256" key="1">
    <source>
        <dbReference type="PROSITE-ProRule" id="PRU00047"/>
    </source>
</evidence>
<dbReference type="GO" id="GO:0008270">
    <property type="term" value="F:zinc ion binding"/>
    <property type="evidence" value="ECO:0007669"/>
    <property type="project" value="UniProtKB-KW"/>
</dbReference>
<dbReference type="PROSITE" id="PS50158">
    <property type="entry name" value="ZF_CCHC"/>
    <property type="match status" value="4"/>
</dbReference>
<feature type="domain" description="CCHC-type" evidence="3">
    <location>
        <begin position="66"/>
        <end position="80"/>
    </location>
</feature>
<proteinExistence type="predicted"/>
<dbReference type="Pfam" id="PF00098">
    <property type="entry name" value="zf-CCHC"/>
    <property type="match status" value="4"/>
</dbReference>
<feature type="domain" description="CCHC-type" evidence="3">
    <location>
        <begin position="357"/>
        <end position="373"/>
    </location>
</feature>
<dbReference type="InterPro" id="IPR001878">
    <property type="entry name" value="Znf_CCHC"/>
</dbReference>
<dbReference type="RefSeq" id="XP_016610968.1">
    <property type="nucleotide sequence ID" value="XM_016750314.1"/>
</dbReference>
<dbReference type="Gene3D" id="4.10.60.10">
    <property type="entry name" value="Zinc finger, CCHC-type"/>
    <property type="match status" value="3"/>
</dbReference>
<dbReference type="eggNOG" id="KOG0335">
    <property type="taxonomic scope" value="Eukaryota"/>
</dbReference>
<accession>A0A0L0HQ42</accession>
<dbReference type="SMART" id="SM00343">
    <property type="entry name" value="ZnF_C2HC"/>
    <property type="match status" value="5"/>
</dbReference>
<dbReference type="OMA" id="RVRDCPE"/>
<dbReference type="GO" id="GO:0003676">
    <property type="term" value="F:nucleic acid binding"/>
    <property type="evidence" value="ECO:0007669"/>
    <property type="project" value="InterPro"/>
</dbReference>
<dbReference type="InterPro" id="IPR051714">
    <property type="entry name" value="Znf_CCHC_NABP"/>
</dbReference>
<keyword evidence="1" id="KW-0863">Zinc-finger</keyword>
<dbReference type="InterPro" id="IPR036875">
    <property type="entry name" value="Znf_CCHC_sf"/>
</dbReference>
<feature type="compositionally biased region" description="Basic and acidic residues" evidence="2">
    <location>
        <begin position="361"/>
        <end position="370"/>
    </location>
</feature>